<accession>A0A9P6H2E8</accession>
<evidence type="ECO:0000313" key="3">
    <source>
        <dbReference type="Proteomes" id="UP000740883"/>
    </source>
</evidence>
<dbReference type="AlphaFoldDB" id="A0A9P6H2E8"/>
<reference evidence="2 3" key="1">
    <citation type="journal article" date="2020" name="Genome Biol. Evol.">
        <title>Comparative genomics of strictly vertically transmitted, feminizing microsporidia endosymbionts of amphipod crustaceans.</title>
        <authorList>
            <person name="Cormier A."/>
            <person name="Chebbi M.A."/>
            <person name="Giraud I."/>
            <person name="Wattier R."/>
            <person name="Teixeira M."/>
            <person name="Gilbert C."/>
            <person name="Rigaud T."/>
            <person name="Cordaux R."/>
        </authorList>
    </citation>
    <scope>NUCLEOTIDE SEQUENCE [LARGE SCALE GENOMIC DNA]</scope>
    <source>
        <strain evidence="2 3">Ou3-Ou53</strain>
    </source>
</reference>
<dbReference type="OrthoDB" id="2190769at2759"/>
<dbReference type="GO" id="GO:0055085">
    <property type="term" value="P:transmembrane transport"/>
    <property type="evidence" value="ECO:0007669"/>
    <property type="project" value="InterPro"/>
</dbReference>
<name>A0A9P6H2E8_9MICR</name>
<organism evidence="2 3">
    <name type="scientific">Nosema granulosis</name>
    <dbReference type="NCBI Taxonomy" id="83296"/>
    <lineage>
        <taxon>Eukaryota</taxon>
        <taxon>Fungi</taxon>
        <taxon>Fungi incertae sedis</taxon>
        <taxon>Microsporidia</taxon>
        <taxon>Nosematidae</taxon>
        <taxon>Nosema</taxon>
    </lineage>
</organism>
<evidence type="ECO:0000313" key="2">
    <source>
        <dbReference type="EMBL" id="KAF9764157.1"/>
    </source>
</evidence>
<sequence length="104" mass="12055">MFAEFFLKLPFSNKTIKNILPNIMVLSSLVPNNSIVSKNILENFCKSVVVLGTYPLEKGDKVTVEKYDGILKDYNFWFLTLKKKNSVVYIPTSRVYNTIYEIHK</sequence>
<dbReference type="Pfam" id="PF00924">
    <property type="entry name" value="MS_channel_2nd"/>
    <property type="match status" value="1"/>
</dbReference>
<feature type="domain" description="Mechanosensitive ion channel MscS" evidence="1">
    <location>
        <begin position="39"/>
        <end position="98"/>
    </location>
</feature>
<dbReference type="Proteomes" id="UP000740883">
    <property type="component" value="Unassembled WGS sequence"/>
</dbReference>
<dbReference type="InterPro" id="IPR006685">
    <property type="entry name" value="MscS_channel_2nd"/>
</dbReference>
<proteinExistence type="predicted"/>
<dbReference type="InterPro" id="IPR010920">
    <property type="entry name" value="LSM_dom_sf"/>
</dbReference>
<keyword evidence="3" id="KW-1185">Reference proteome</keyword>
<evidence type="ECO:0000259" key="1">
    <source>
        <dbReference type="Pfam" id="PF00924"/>
    </source>
</evidence>
<dbReference type="GO" id="GO:0016020">
    <property type="term" value="C:membrane"/>
    <property type="evidence" value="ECO:0007669"/>
    <property type="project" value="InterPro"/>
</dbReference>
<dbReference type="EMBL" id="SBJO01000034">
    <property type="protein sequence ID" value="KAF9764157.1"/>
    <property type="molecule type" value="Genomic_DNA"/>
</dbReference>
<protein>
    <recommendedName>
        <fullName evidence="1">Mechanosensitive ion channel MscS domain-containing protein</fullName>
    </recommendedName>
</protein>
<dbReference type="SUPFAM" id="SSF50182">
    <property type="entry name" value="Sm-like ribonucleoproteins"/>
    <property type="match status" value="1"/>
</dbReference>
<comment type="caution">
    <text evidence="2">The sequence shown here is derived from an EMBL/GenBank/DDBJ whole genome shotgun (WGS) entry which is preliminary data.</text>
</comment>
<gene>
    <name evidence="2" type="ORF">NGRA_0769</name>
</gene>